<accession>A0A543DI61</accession>
<evidence type="ECO:0000313" key="2">
    <source>
        <dbReference type="EMBL" id="TQM09028.1"/>
    </source>
</evidence>
<dbReference type="AlphaFoldDB" id="A0A543DI61"/>
<dbReference type="Proteomes" id="UP000315677">
    <property type="component" value="Unassembled WGS sequence"/>
</dbReference>
<gene>
    <name evidence="2" type="ORF">FB558_4769</name>
</gene>
<evidence type="ECO:0000313" key="3">
    <source>
        <dbReference type="Proteomes" id="UP000315677"/>
    </source>
</evidence>
<keyword evidence="3" id="KW-1185">Reference proteome</keyword>
<proteinExistence type="predicted"/>
<comment type="caution">
    <text evidence="2">The sequence shown here is derived from an EMBL/GenBank/DDBJ whole genome shotgun (WGS) entry which is preliminary data.</text>
</comment>
<organism evidence="2 3">
    <name type="scientific">Pseudonocardia kunmingensis</name>
    <dbReference type="NCBI Taxonomy" id="630975"/>
    <lineage>
        <taxon>Bacteria</taxon>
        <taxon>Bacillati</taxon>
        <taxon>Actinomycetota</taxon>
        <taxon>Actinomycetes</taxon>
        <taxon>Pseudonocardiales</taxon>
        <taxon>Pseudonocardiaceae</taxon>
        <taxon>Pseudonocardia</taxon>
    </lineage>
</organism>
<sequence>MGHPVTVPRQSDPTPSLSRFWNGYVGDCANSVARFRRITGALPAGPARSWLAEIAQRLDAELDAVRRLATVGDSIEPARFRVREEPAKRIAQRLDASRSAFADAVSQAAEVAEQVALDPAHSDVRANLEVLSRQAATLAGAPAPPEPEPEPPRRWWRRRERS</sequence>
<protein>
    <submittedName>
        <fullName evidence="2">Uncharacterized protein</fullName>
    </submittedName>
</protein>
<reference evidence="2 3" key="1">
    <citation type="submission" date="2019-06" db="EMBL/GenBank/DDBJ databases">
        <title>Sequencing the genomes of 1000 actinobacteria strains.</title>
        <authorList>
            <person name="Klenk H.-P."/>
        </authorList>
    </citation>
    <scope>NUCLEOTIDE SEQUENCE [LARGE SCALE GENOMIC DNA]</scope>
    <source>
        <strain evidence="2 3">DSM 45301</strain>
    </source>
</reference>
<feature type="region of interest" description="Disordered" evidence="1">
    <location>
        <begin position="135"/>
        <end position="162"/>
    </location>
</feature>
<name>A0A543DI61_9PSEU</name>
<evidence type="ECO:0000256" key="1">
    <source>
        <dbReference type="SAM" id="MobiDB-lite"/>
    </source>
</evidence>
<dbReference type="EMBL" id="VFPA01000003">
    <property type="protein sequence ID" value="TQM09028.1"/>
    <property type="molecule type" value="Genomic_DNA"/>
</dbReference>